<protein>
    <submittedName>
        <fullName evidence="9">Uncharacterized protein</fullName>
    </submittedName>
</protein>
<evidence type="ECO:0000256" key="3">
    <source>
        <dbReference type="ARBA" id="ARBA00022842"/>
    </source>
</evidence>
<dbReference type="InterPro" id="IPR011025">
    <property type="entry name" value="GproteinA_insert"/>
</dbReference>
<dbReference type="GO" id="GO:0005834">
    <property type="term" value="C:heterotrimeric G-protein complex"/>
    <property type="evidence" value="ECO:0007669"/>
    <property type="project" value="TreeGrafter"/>
</dbReference>
<dbReference type="GeneID" id="17287252"/>
<dbReference type="InterPro" id="IPR001019">
    <property type="entry name" value="Gprotein_alpha_su"/>
</dbReference>
<keyword evidence="5" id="KW-0807">Transducer</keyword>
<feature type="region of interest" description="Disordered" evidence="8">
    <location>
        <begin position="1"/>
        <end position="42"/>
    </location>
</feature>
<dbReference type="SUPFAM" id="SSF52540">
    <property type="entry name" value="P-loop containing nucleoside triphosphate hydrolases"/>
    <property type="match status" value="1"/>
</dbReference>
<dbReference type="OMA" id="ICKPDYM"/>
<reference evidence="9" key="2">
    <citation type="submission" date="2024-10" db="UniProtKB">
        <authorList>
            <consortium name="EnsemblProtists"/>
        </authorList>
    </citation>
    <scope>IDENTIFICATION</scope>
</reference>
<dbReference type="HOGENOM" id="CLU_014184_6_0_1"/>
<dbReference type="EnsemblProtists" id="EOD41982">
    <property type="protein sequence ID" value="EOD41982"/>
    <property type="gene ID" value="EMIHUDRAFT_431895"/>
</dbReference>
<evidence type="ECO:0000256" key="6">
    <source>
        <dbReference type="PIRSR" id="PIRSR601019-1"/>
    </source>
</evidence>
<keyword evidence="10" id="KW-1185">Reference proteome</keyword>
<sequence length="364" mass="41204">MGCTESKPESTDPAERSGRATAQPSGGARSTKRSTKQESDKEAKTVKLLVLGAGESGKSTLLKQMKVLHKGGYSEGERADFAKVVHSNAILSARSVFEGFERLGIAMPEELAREQTAFESDPASGDEHLTPQLGEIIARLWAHPAARKVFERRAEYQLSDSAEYYFDNVDRMAADGYVPTELDVLRSRIRTTGIVRTDFRLHGNDFAMYDMGGQRNERRKWIHTFEGVNAIIFVAALSEFDQVLFEDESQNRMQESINLFEQIVNSKWFDNTAVILFLNKRDLFEEKLKRVQVADYFEDFGDRDNEFEPAADFFRQKFLAKCKNQSKTIFTHYTVATDKKNVDLVFKSVVSSILEDNLKASGLM</sequence>
<dbReference type="FunFam" id="3.40.50.300:FF:000563">
    <property type="entry name" value="Guanine nucleotide-binding protein alpha subunit"/>
    <property type="match status" value="1"/>
</dbReference>
<name>A0A0D3L1U7_EMIH1</name>
<organism evidence="9 10">
    <name type="scientific">Emiliania huxleyi (strain CCMP1516)</name>
    <dbReference type="NCBI Taxonomy" id="280463"/>
    <lineage>
        <taxon>Eukaryota</taxon>
        <taxon>Haptista</taxon>
        <taxon>Haptophyta</taxon>
        <taxon>Prymnesiophyceae</taxon>
        <taxon>Isochrysidales</taxon>
        <taxon>Noelaerhabdaceae</taxon>
        <taxon>Emiliania</taxon>
    </lineage>
</organism>
<dbReference type="CDD" id="cd00066">
    <property type="entry name" value="G-alpha"/>
    <property type="match status" value="1"/>
</dbReference>
<dbReference type="eggNOG" id="KOG0082">
    <property type="taxonomic scope" value="Eukaryota"/>
</dbReference>
<dbReference type="Gene3D" id="1.10.400.10">
    <property type="entry name" value="GI Alpha 1, domain 2-like"/>
    <property type="match status" value="1"/>
</dbReference>
<evidence type="ECO:0000256" key="2">
    <source>
        <dbReference type="ARBA" id="ARBA00022741"/>
    </source>
</evidence>
<feature type="binding site" evidence="6">
    <location>
        <begin position="279"/>
        <end position="282"/>
    </location>
    <ligand>
        <name>GTP</name>
        <dbReference type="ChEBI" id="CHEBI:37565"/>
    </ligand>
</feature>
<evidence type="ECO:0000313" key="10">
    <source>
        <dbReference type="Proteomes" id="UP000013827"/>
    </source>
</evidence>
<proteinExistence type="predicted"/>
<dbReference type="PANTHER" id="PTHR10218">
    <property type="entry name" value="GTP-BINDING PROTEIN ALPHA SUBUNIT"/>
    <property type="match status" value="1"/>
</dbReference>
<keyword evidence="2 6" id="KW-0547">Nucleotide-binding</keyword>
<dbReference type="GO" id="GO:0046872">
    <property type="term" value="F:metal ion binding"/>
    <property type="evidence" value="ECO:0007669"/>
    <property type="project" value="UniProtKB-KW"/>
</dbReference>
<dbReference type="PRINTS" id="PR00318">
    <property type="entry name" value="GPROTEINA"/>
</dbReference>
<dbReference type="RefSeq" id="XP_005794411.1">
    <property type="nucleotide sequence ID" value="XM_005794354.1"/>
</dbReference>
<dbReference type="GO" id="GO:0005525">
    <property type="term" value="F:GTP binding"/>
    <property type="evidence" value="ECO:0007669"/>
    <property type="project" value="UniProtKB-KW"/>
</dbReference>
<keyword evidence="1 7" id="KW-0479">Metal-binding</keyword>
<feature type="binding site" evidence="7">
    <location>
        <position position="59"/>
    </location>
    <ligand>
        <name>Mg(2+)</name>
        <dbReference type="ChEBI" id="CHEBI:18420"/>
    </ligand>
</feature>
<dbReference type="GO" id="GO:0005737">
    <property type="term" value="C:cytoplasm"/>
    <property type="evidence" value="ECO:0007669"/>
    <property type="project" value="TreeGrafter"/>
</dbReference>
<feature type="binding site" evidence="6">
    <location>
        <begin position="210"/>
        <end position="214"/>
    </location>
    <ligand>
        <name>GTP</name>
        <dbReference type="ChEBI" id="CHEBI:37565"/>
    </ligand>
</feature>
<reference evidence="10" key="1">
    <citation type="journal article" date="2013" name="Nature">
        <title>Pan genome of the phytoplankton Emiliania underpins its global distribution.</title>
        <authorList>
            <person name="Read B.A."/>
            <person name="Kegel J."/>
            <person name="Klute M.J."/>
            <person name="Kuo A."/>
            <person name="Lefebvre S.C."/>
            <person name="Maumus F."/>
            <person name="Mayer C."/>
            <person name="Miller J."/>
            <person name="Monier A."/>
            <person name="Salamov A."/>
            <person name="Young J."/>
            <person name="Aguilar M."/>
            <person name="Claverie J.M."/>
            <person name="Frickenhaus S."/>
            <person name="Gonzalez K."/>
            <person name="Herman E.K."/>
            <person name="Lin Y.C."/>
            <person name="Napier J."/>
            <person name="Ogata H."/>
            <person name="Sarno A.F."/>
            <person name="Shmutz J."/>
            <person name="Schroeder D."/>
            <person name="de Vargas C."/>
            <person name="Verret F."/>
            <person name="von Dassow P."/>
            <person name="Valentin K."/>
            <person name="Van de Peer Y."/>
            <person name="Wheeler G."/>
            <person name="Dacks J.B."/>
            <person name="Delwiche C.F."/>
            <person name="Dyhrman S.T."/>
            <person name="Glockner G."/>
            <person name="John U."/>
            <person name="Richards T."/>
            <person name="Worden A.Z."/>
            <person name="Zhang X."/>
            <person name="Grigoriev I.V."/>
            <person name="Allen A.E."/>
            <person name="Bidle K."/>
            <person name="Borodovsky M."/>
            <person name="Bowler C."/>
            <person name="Brownlee C."/>
            <person name="Cock J.M."/>
            <person name="Elias M."/>
            <person name="Gladyshev V.N."/>
            <person name="Groth M."/>
            <person name="Guda C."/>
            <person name="Hadaegh A."/>
            <person name="Iglesias-Rodriguez M.D."/>
            <person name="Jenkins J."/>
            <person name="Jones B.M."/>
            <person name="Lawson T."/>
            <person name="Leese F."/>
            <person name="Lindquist E."/>
            <person name="Lobanov A."/>
            <person name="Lomsadze A."/>
            <person name="Malik S.B."/>
            <person name="Marsh M.E."/>
            <person name="Mackinder L."/>
            <person name="Mock T."/>
            <person name="Mueller-Roeber B."/>
            <person name="Pagarete A."/>
            <person name="Parker M."/>
            <person name="Probert I."/>
            <person name="Quesneville H."/>
            <person name="Raines C."/>
            <person name="Rensing S.A."/>
            <person name="Riano-Pachon D.M."/>
            <person name="Richier S."/>
            <person name="Rokitta S."/>
            <person name="Shiraiwa Y."/>
            <person name="Soanes D.M."/>
            <person name="van der Giezen M."/>
            <person name="Wahlund T.M."/>
            <person name="Williams B."/>
            <person name="Wilson W."/>
            <person name="Wolfe G."/>
            <person name="Wurch L.L."/>
        </authorList>
    </citation>
    <scope>NUCLEOTIDE SEQUENCE</scope>
</reference>
<accession>A0A0D3L1U7</accession>
<dbReference type="GO" id="GO:0007188">
    <property type="term" value="P:adenylate cyclase-modulating G protein-coupled receptor signaling pathway"/>
    <property type="evidence" value="ECO:0007669"/>
    <property type="project" value="TreeGrafter"/>
</dbReference>
<evidence type="ECO:0000313" key="9">
    <source>
        <dbReference type="EnsemblProtists" id="EOD41982"/>
    </source>
</evidence>
<keyword evidence="4 6" id="KW-0342">GTP-binding</keyword>
<dbReference type="PANTHER" id="PTHR10218:SF302">
    <property type="entry name" value="GUANINE NUCLEOTIDE-BINDING PROTEIN ALPHA-5 SUBUNIT"/>
    <property type="match status" value="1"/>
</dbReference>
<evidence type="ECO:0000256" key="5">
    <source>
        <dbReference type="ARBA" id="ARBA00023224"/>
    </source>
</evidence>
<evidence type="ECO:0000256" key="1">
    <source>
        <dbReference type="ARBA" id="ARBA00022723"/>
    </source>
</evidence>
<dbReference type="GO" id="GO:0001664">
    <property type="term" value="F:G protein-coupled receptor binding"/>
    <property type="evidence" value="ECO:0007669"/>
    <property type="project" value="TreeGrafter"/>
</dbReference>
<dbReference type="SUPFAM" id="SSF47895">
    <property type="entry name" value="Transducin (alpha subunit), insertion domain"/>
    <property type="match status" value="1"/>
</dbReference>
<dbReference type="AlphaFoldDB" id="A0A0D3L1U7"/>
<dbReference type="Proteomes" id="UP000013827">
    <property type="component" value="Unassembled WGS sequence"/>
</dbReference>
<dbReference type="PROSITE" id="PS51882">
    <property type="entry name" value="G_ALPHA"/>
    <property type="match status" value="1"/>
</dbReference>
<feature type="compositionally biased region" description="Basic and acidic residues" evidence="8">
    <location>
        <begin position="1"/>
        <end position="18"/>
    </location>
</feature>
<feature type="binding site" evidence="6">
    <location>
        <begin position="55"/>
        <end position="60"/>
    </location>
    <ligand>
        <name>GTP</name>
        <dbReference type="ChEBI" id="CHEBI:37565"/>
    </ligand>
</feature>
<dbReference type="KEGG" id="ehx:EMIHUDRAFT_431895"/>
<dbReference type="Gene3D" id="3.40.50.300">
    <property type="entry name" value="P-loop containing nucleotide triphosphate hydrolases"/>
    <property type="match status" value="1"/>
</dbReference>
<feature type="binding site" evidence="6">
    <location>
        <begin position="160"/>
        <end position="161"/>
    </location>
    <ligand>
        <name>GTP</name>
        <dbReference type="ChEBI" id="CHEBI:37565"/>
    </ligand>
</feature>
<evidence type="ECO:0000256" key="8">
    <source>
        <dbReference type="SAM" id="MobiDB-lite"/>
    </source>
</evidence>
<feature type="binding site" evidence="6">
    <location>
        <begin position="185"/>
        <end position="191"/>
    </location>
    <ligand>
        <name>GTP</name>
        <dbReference type="ChEBI" id="CHEBI:37565"/>
    </ligand>
</feature>
<dbReference type="SMART" id="SM00275">
    <property type="entry name" value="G_alpha"/>
    <property type="match status" value="1"/>
</dbReference>
<dbReference type="PaxDb" id="2903-EOD41982"/>
<dbReference type="InterPro" id="IPR027417">
    <property type="entry name" value="P-loop_NTPase"/>
</dbReference>
<dbReference type="GO" id="GO:0003924">
    <property type="term" value="F:GTPase activity"/>
    <property type="evidence" value="ECO:0007669"/>
    <property type="project" value="InterPro"/>
</dbReference>
<feature type="binding site" evidence="6">
    <location>
        <position position="336"/>
    </location>
    <ligand>
        <name>GTP</name>
        <dbReference type="ChEBI" id="CHEBI:37565"/>
    </ligand>
</feature>
<evidence type="ECO:0000256" key="4">
    <source>
        <dbReference type="ARBA" id="ARBA00023134"/>
    </source>
</evidence>
<feature type="binding site" evidence="7">
    <location>
        <position position="191"/>
    </location>
    <ligand>
        <name>Mg(2+)</name>
        <dbReference type="ChEBI" id="CHEBI:18420"/>
    </ligand>
</feature>
<dbReference type="GO" id="GO:0031683">
    <property type="term" value="F:G-protein beta/gamma-subunit complex binding"/>
    <property type="evidence" value="ECO:0007669"/>
    <property type="project" value="InterPro"/>
</dbReference>
<evidence type="ECO:0000256" key="7">
    <source>
        <dbReference type="PIRSR" id="PIRSR601019-2"/>
    </source>
</evidence>
<dbReference type="STRING" id="2903.R1E3M9"/>
<dbReference type="Pfam" id="PF00503">
    <property type="entry name" value="G-alpha"/>
    <property type="match status" value="1"/>
</dbReference>
<keyword evidence="3 7" id="KW-0460">Magnesium</keyword>